<geneLocation type="plasmid" evidence="1 2">
    <name>pPDG1</name>
</geneLocation>
<dbReference type="Proteomes" id="UP000028488">
    <property type="component" value="Plasmid pPDG1"/>
</dbReference>
<reference evidence="1 2" key="1">
    <citation type="submission" date="2014-07" db="EMBL/GenBank/DDBJ databases">
        <title>Genome Sequence of Rhodococcus opacus Strain R7, a Biodegrader of Mono- and Polycyclic Aromatic Hydrocarbons.</title>
        <authorList>
            <person name="Di Gennaro P."/>
            <person name="Zampolli J."/>
            <person name="Presti I."/>
            <person name="Cappelletti M."/>
            <person name="D'Ursi P."/>
            <person name="Orro A."/>
            <person name="Mezzelani A."/>
            <person name="Milanesi L."/>
        </authorList>
    </citation>
    <scope>NUCLEOTIDE SEQUENCE [LARGE SCALE GENOMIC DNA]</scope>
    <source>
        <strain evidence="1 2">R7</strain>
        <plasmid evidence="1">pPDG1</plasmid>
    </source>
</reference>
<protein>
    <submittedName>
        <fullName evidence="1">Uncharacterized protein</fullName>
    </submittedName>
</protein>
<organism evidence="1 2">
    <name type="scientific">Rhodococcus opacus</name>
    <name type="common">Nocardia opaca</name>
    <dbReference type="NCBI Taxonomy" id="37919"/>
    <lineage>
        <taxon>Bacteria</taxon>
        <taxon>Bacillati</taxon>
        <taxon>Actinomycetota</taxon>
        <taxon>Actinomycetes</taxon>
        <taxon>Mycobacteriales</taxon>
        <taxon>Nocardiaceae</taxon>
        <taxon>Rhodococcus</taxon>
    </lineage>
</organism>
<accession>A0A076EWL6</accession>
<dbReference type="AlphaFoldDB" id="A0A076EWL6"/>
<evidence type="ECO:0000313" key="1">
    <source>
        <dbReference type="EMBL" id="AII10380.1"/>
    </source>
</evidence>
<keyword evidence="1" id="KW-0614">Plasmid</keyword>
<sequence length="184" mass="19988">MRYSKPLGQFAPACPAHMSEAERKAVAADPLWTNEGQVLWVLERNAGTDDLASVSVIATELGGQPQTVVSALRKLADAGAVAAHTVGGREVWGTAAQVQRMDQARRQADADRAEAAERIHERNRDLESLRCRLESSVAGRGIEVTSLSRMFPKVWDGSRLDQLMVMTDDPEVAAWLLGRLADPG</sequence>
<gene>
    <name evidence="1" type="ORF">EP51_39410</name>
</gene>
<proteinExistence type="predicted"/>
<dbReference type="EMBL" id="CP008948">
    <property type="protein sequence ID" value="AII10380.1"/>
    <property type="molecule type" value="Genomic_DNA"/>
</dbReference>
<evidence type="ECO:0000313" key="2">
    <source>
        <dbReference type="Proteomes" id="UP000028488"/>
    </source>
</evidence>
<name>A0A076EWL6_RHOOP</name>